<evidence type="ECO:0000313" key="2">
    <source>
        <dbReference type="Proteomes" id="UP001056120"/>
    </source>
</evidence>
<dbReference type="Proteomes" id="UP001056120">
    <property type="component" value="Linkage Group LG29"/>
</dbReference>
<name>A0ACB8Y200_9ASTR</name>
<proteinExistence type="predicted"/>
<sequence>MSYIWNQLLLLIIKIYQSISGSGGCTSIIAILNGSSTNTPNQPTFSLQTHTPKKTKKQKKITRTNKERRIRRSSVVAGLSIFKIHHWLLLLKPPLQRGVRYARNRQSSARPEFPAIEKNLLEGIKE</sequence>
<reference evidence="2" key="1">
    <citation type="journal article" date="2022" name="Mol. Ecol. Resour.">
        <title>The genomes of chicory, endive, great burdock and yacon provide insights into Asteraceae palaeo-polyploidization history and plant inulin production.</title>
        <authorList>
            <person name="Fan W."/>
            <person name="Wang S."/>
            <person name="Wang H."/>
            <person name="Wang A."/>
            <person name="Jiang F."/>
            <person name="Liu H."/>
            <person name="Zhao H."/>
            <person name="Xu D."/>
            <person name="Zhang Y."/>
        </authorList>
    </citation>
    <scope>NUCLEOTIDE SEQUENCE [LARGE SCALE GENOMIC DNA]</scope>
    <source>
        <strain evidence="2">cv. Yunnan</strain>
    </source>
</reference>
<comment type="caution">
    <text evidence="1">The sequence shown here is derived from an EMBL/GenBank/DDBJ whole genome shotgun (WGS) entry which is preliminary data.</text>
</comment>
<reference evidence="1 2" key="2">
    <citation type="journal article" date="2022" name="Mol. Ecol. Resour.">
        <title>The genomes of chicory, endive, great burdock and yacon provide insights into Asteraceae paleo-polyploidization history and plant inulin production.</title>
        <authorList>
            <person name="Fan W."/>
            <person name="Wang S."/>
            <person name="Wang H."/>
            <person name="Wang A."/>
            <person name="Jiang F."/>
            <person name="Liu H."/>
            <person name="Zhao H."/>
            <person name="Xu D."/>
            <person name="Zhang Y."/>
        </authorList>
    </citation>
    <scope>NUCLEOTIDE SEQUENCE [LARGE SCALE GENOMIC DNA]</scope>
    <source>
        <strain evidence="2">cv. Yunnan</strain>
        <tissue evidence="1">Leaves</tissue>
    </source>
</reference>
<accession>A0ACB8Y200</accession>
<protein>
    <submittedName>
        <fullName evidence="1">Uncharacterized protein</fullName>
    </submittedName>
</protein>
<gene>
    <name evidence="1" type="ORF">L1987_86960</name>
</gene>
<dbReference type="EMBL" id="CM042046">
    <property type="protein sequence ID" value="KAI3677335.1"/>
    <property type="molecule type" value="Genomic_DNA"/>
</dbReference>
<keyword evidence="2" id="KW-1185">Reference proteome</keyword>
<organism evidence="1 2">
    <name type="scientific">Smallanthus sonchifolius</name>
    <dbReference type="NCBI Taxonomy" id="185202"/>
    <lineage>
        <taxon>Eukaryota</taxon>
        <taxon>Viridiplantae</taxon>
        <taxon>Streptophyta</taxon>
        <taxon>Embryophyta</taxon>
        <taxon>Tracheophyta</taxon>
        <taxon>Spermatophyta</taxon>
        <taxon>Magnoliopsida</taxon>
        <taxon>eudicotyledons</taxon>
        <taxon>Gunneridae</taxon>
        <taxon>Pentapetalae</taxon>
        <taxon>asterids</taxon>
        <taxon>campanulids</taxon>
        <taxon>Asterales</taxon>
        <taxon>Asteraceae</taxon>
        <taxon>Asteroideae</taxon>
        <taxon>Heliantheae alliance</taxon>
        <taxon>Millerieae</taxon>
        <taxon>Smallanthus</taxon>
    </lineage>
</organism>
<evidence type="ECO:0000313" key="1">
    <source>
        <dbReference type="EMBL" id="KAI3677335.1"/>
    </source>
</evidence>